<dbReference type="EMBL" id="QVQW01000022">
    <property type="protein sequence ID" value="RKU45318.1"/>
    <property type="molecule type" value="Genomic_DNA"/>
</dbReference>
<sequence length="58" mass="6386">MAVIRTTDLAVLLEILSPNTGSNRFYRSTNSTLAFKQEAAGTAVGDDVLLAERWMRVD</sequence>
<keyword evidence="2" id="KW-1185">Reference proteome</keyword>
<comment type="caution">
    <text evidence="1">The sequence shown here is derived from an EMBL/GenBank/DDBJ whole genome shotgun (WGS) entry which is preliminary data.</text>
</comment>
<proteinExistence type="predicted"/>
<accession>A0A420YBM9</accession>
<reference evidence="1 2" key="1">
    <citation type="submission" date="2018-08" db="EMBL/GenBank/DDBJ databases">
        <title>Draft genome of the lignicolous fungus Coniochaeta pulveracea.</title>
        <authorList>
            <person name="Borstlap C.J."/>
            <person name="De Witt R.N."/>
            <person name="Botha A."/>
            <person name="Volschenk H."/>
        </authorList>
    </citation>
    <scope>NUCLEOTIDE SEQUENCE [LARGE SCALE GENOMIC DNA]</scope>
    <source>
        <strain evidence="1 2">CAB683</strain>
    </source>
</reference>
<dbReference type="AlphaFoldDB" id="A0A420YBM9"/>
<evidence type="ECO:0000313" key="1">
    <source>
        <dbReference type="EMBL" id="RKU45318.1"/>
    </source>
</evidence>
<gene>
    <name evidence="1" type="ORF">DL546_007297</name>
</gene>
<name>A0A420YBM9_9PEZI</name>
<evidence type="ECO:0000313" key="2">
    <source>
        <dbReference type="Proteomes" id="UP000275385"/>
    </source>
</evidence>
<dbReference type="Proteomes" id="UP000275385">
    <property type="component" value="Unassembled WGS sequence"/>
</dbReference>
<protein>
    <submittedName>
        <fullName evidence="1">Uncharacterized protein</fullName>
    </submittedName>
</protein>
<organism evidence="1 2">
    <name type="scientific">Coniochaeta pulveracea</name>
    <dbReference type="NCBI Taxonomy" id="177199"/>
    <lineage>
        <taxon>Eukaryota</taxon>
        <taxon>Fungi</taxon>
        <taxon>Dikarya</taxon>
        <taxon>Ascomycota</taxon>
        <taxon>Pezizomycotina</taxon>
        <taxon>Sordariomycetes</taxon>
        <taxon>Sordariomycetidae</taxon>
        <taxon>Coniochaetales</taxon>
        <taxon>Coniochaetaceae</taxon>
        <taxon>Coniochaeta</taxon>
    </lineage>
</organism>